<dbReference type="AlphaFoldDB" id="A0A2S7KLW2"/>
<keyword evidence="4 8" id="KW-0812">Transmembrane</keyword>
<dbReference type="NCBIfam" id="TIGR04178">
    <property type="entry name" value="exo_archaeo"/>
    <property type="match status" value="1"/>
</dbReference>
<name>A0A2S7KLW2_9FLAO</name>
<evidence type="ECO:0000256" key="6">
    <source>
        <dbReference type="ARBA" id="ARBA00022989"/>
    </source>
</evidence>
<keyword evidence="7 8" id="KW-0472">Membrane</keyword>
<evidence type="ECO:0000256" key="8">
    <source>
        <dbReference type="SAM" id="Phobius"/>
    </source>
</evidence>
<feature type="transmembrane region" description="Helical" evidence="8">
    <location>
        <begin position="124"/>
        <end position="150"/>
    </location>
</feature>
<evidence type="ECO:0000313" key="9">
    <source>
        <dbReference type="EMBL" id="PQB03581.1"/>
    </source>
</evidence>
<accession>A0A2S7KLW2</accession>
<evidence type="ECO:0000256" key="1">
    <source>
        <dbReference type="ARBA" id="ARBA00004651"/>
    </source>
</evidence>
<protein>
    <submittedName>
        <fullName evidence="9">Exosortase family protein XrtF</fullName>
    </submittedName>
</protein>
<proteinExistence type="predicted"/>
<gene>
    <name evidence="9" type="ORF">BST85_00710</name>
</gene>
<sequence length="192" mass="22067">MFLLKFRRLKALFQEYRPVLRFILLFLGSYLLLTLLYQGYLNWSVGGSYPPDYVTNLVARQTTQLLTDFGYDAKVIPYPGIASMVLEVNGKPIAQIVEGCNSISVIILFVSFIIAFAQGFKKTFFFLLAGAAMIYVVNLFRIAFLTLALNKYPEQEELLHNIVFPGIIYGMVFLLWVVWVRMINNKKEESHD</sequence>
<evidence type="ECO:0000256" key="4">
    <source>
        <dbReference type="ARBA" id="ARBA00022692"/>
    </source>
</evidence>
<keyword evidence="5" id="KW-0378">Hydrolase</keyword>
<evidence type="ECO:0000313" key="10">
    <source>
        <dbReference type="Proteomes" id="UP000239800"/>
    </source>
</evidence>
<keyword evidence="10" id="KW-1185">Reference proteome</keyword>
<dbReference type="Pfam" id="PF09721">
    <property type="entry name" value="Exosortase_EpsH"/>
    <property type="match status" value="1"/>
</dbReference>
<comment type="subcellular location">
    <subcellularLocation>
        <location evidence="1">Cell membrane</location>
        <topology evidence="1">Multi-pass membrane protein</topology>
    </subcellularLocation>
</comment>
<dbReference type="GO" id="GO:0006508">
    <property type="term" value="P:proteolysis"/>
    <property type="evidence" value="ECO:0007669"/>
    <property type="project" value="UniProtKB-KW"/>
</dbReference>
<evidence type="ECO:0000256" key="3">
    <source>
        <dbReference type="ARBA" id="ARBA00022670"/>
    </source>
</evidence>
<evidence type="ECO:0000256" key="7">
    <source>
        <dbReference type="ARBA" id="ARBA00023136"/>
    </source>
</evidence>
<comment type="caution">
    <text evidence="9">The sequence shown here is derived from an EMBL/GenBank/DDBJ whole genome shotgun (WGS) entry which is preliminary data.</text>
</comment>
<feature type="transmembrane region" description="Helical" evidence="8">
    <location>
        <begin position="93"/>
        <end position="117"/>
    </location>
</feature>
<keyword evidence="6 8" id="KW-1133">Transmembrane helix</keyword>
<keyword evidence="2" id="KW-1003">Cell membrane</keyword>
<feature type="transmembrane region" description="Helical" evidence="8">
    <location>
        <begin position="162"/>
        <end position="180"/>
    </location>
</feature>
<dbReference type="InterPro" id="IPR026323">
    <property type="entry name" value="Exosortase-related_prot_XrtF"/>
</dbReference>
<dbReference type="GO" id="GO:0008233">
    <property type="term" value="F:peptidase activity"/>
    <property type="evidence" value="ECO:0007669"/>
    <property type="project" value="UniProtKB-KW"/>
</dbReference>
<evidence type="ECO:0000256" key="2">
    <source>
        <dbReference type="ARBA" id="ARBA00022475"/>
    </source>
</evidence>
<evidence type="ECO:0000256" key="5">
    <source>
        <dbReference type="ARBA" id="ARBA00022801"/>
    </source>
</evidence>
<keyword evidence="3" id="KW-0645">Protease</keyword>
<organism evidence="9 10">
    <name type="scientific">Aureitalea marina</name>
    <dbReference type="NCBI Taxonomy" id="930804"/>
    <lineage>
        <taxon>Bacteria</taxon>
        <taxon>Pseudomonadati</taxon>
        <taxon>Bacteroidota</taxon>
        <taxon>Flavobacteriia</taxon>
        <taxon>Flavobacteriales</taxon>
        <taxon>Flavobacteriaceae</taxon>
        <taxon>Aureitalea</taxon>
    </lineage>
</organism>
<dbReference type="GO" id="GO:0005886">
    <property type="term" value="C:plasma membrane"/>
    <property type="evidence" value="ECO:0007669"/>
    <property type="project" value="UniProtKB-SubCell"/>
</dbReference>
<dbReference type="InterPro" id="IPR026392">
    <property type="entry name" value="Exo/Archaeosortase_dom"/>
</dbReference>
<dbReference type="EMBL" id="MQUB01000001">
    <property type="protein sequence ID" value="PQB03581.1"/>
    <property type="molecule type" value="Genomic_DNA"/>
</dbReference>
<reference evidence="9 10" key="1">
    <citation type="submission" date="2016-11" db="EMBL/GenBank/DDBJ databases">
        <title>Trade-off between light-utilization and light-protection in marine flavobacteria.</title>
        <authorList>
            <person name="Kumagai Y."/>
        </authorList>
    </citation>
    <scope>NUCLEOTIDE SEQUENCE [LARGE SCALE GENOMIC DNA]</scope>
    <source>
        <strain evidence="9 10">NBRC 107741</strain>
    </source>
</reference>
<feature type="transmembrane region" description="Helical" evidence="8">
    <location>
        <begin position="20"/>
        <end position="40"/>
    </location>
</feature>
<dbReference type="Proteomes" id="UP000239800">
    <property type="component" value="Unassembled WGS sequence"/>
</dbReference>
<dbReference type="InterPro" id="IPR019127">
    <property type="entry name" value="Exosortase"/>
</dbReference>
<dbReference type="NCBIfam" id="TIGR04128">
    <property type="entry name" value="exoso_Fjoh_1448"/>
    <property type="match status" value="1"/>
</dbReference>